<keyword evidence="9" id="KW-0808">Transferase</keyword>
<keyword evidence="4 8" id="KW-1133">Transmembrane helix</keyword>
<keyword evidence="2" id="KW-1003">Cell membrane</keyword>
<evidence type="ECO:0000313" key="9">
    <source>
        <dbReference type="EMBL" id="AHA84289.1"/>
    </source>
</evidence>
<feature type="transmembrane region" description="Helical" evidence="8">
    <location>
        <begin position="465"/>
        <end position="489"/>
    </location>
</feature>
<feature type="transmembrane region" description="Helical" evidence="8">
    <location>
        <begin position="363"/>
        <end position="382"/>
    </location>
</feature>
<comment type="similarity">
    <text evidence="6">Belongs to the fluoride channel Fluc/FEX (TC 1.A.43) family.</text>
</comment>
<feature type="transmembrane region" description="Helical" evidence="8">
    <location>
        <begin position="146"/>
        <end position="166"/>
    </location>
</feature>
<feature type="transmembrane region" description="Helical" evidence="8">
    <location>
        <begin position="394"/>
        <end position="419"/>
    </location>
</feature>
<evidence type="ECO:0000256" key="4">
    <source>
        <dbReference type="ARBA" id="ARBA00022989"/>
    </source>
</evidence>
<organism evidence="9">
    <name type="scientific">Phaseolus vulgaris</name>
    <name type="common">Kidney bean</name>
    <name type="synonym">French bean</name>
    <dbReference type="NCBI Taxonomy" id="3885"/>
    <lineage>
        <taxon>Eukaryota</taxon>
        <taxon>Viridiplantae</taxon>
        <taxon>Streptophyta</taxon>
        <taxon>Embryophyta</taxon>
        <taxon>Tracheophyta</taxon>
        <taxon>Spermatophyta</taxon>
        <taxon>Magnoliopsida</taxon>
        <taxon>eudicotyledons</taxon>
        <taxon>Gunneridae</taxon>
        <taxon>Pentapetalae</taxon>
        <taxon>rosids</taxon>
        <taxon>fabids</taxon>
        <taxon>Fabales</taxon>
        <taxon>Fabaceae</taxon>
        <taxon>Papilionoideae</taxon>
        <taxon>50 kb inversion clade</taxon>
        <taxon>NPAAA clade</taxon>
        <taxon>indigoferoid/millettioid clade</taxon>
        <taxon>Phaseoleae</taxon>
        <taxon>Phaseolus</taxon>
    </lineage>
</organism>
<keyword evidence="5 8" id="KW-0472">Membrane</keyword>
<evidence type="ECO:0000256" key="8">
    <source>
        <dbReference type="SAM" id="Phobius"/>
    </source>
</evidence>
<comment type="subcellular location">
    <subcellularLocation>
        <location evidence="1">Cell membrane</location>
        <topology evidence="1">Multi-pass membrane protein</topology>
    </subcellularLocation>
</comment>
<sequence>MQLDSMKNREQNMQGLDAVMSFRWESSGTMCLSEGPCSCTHGENEFHSVLQSEGGDISCHASHHTDNDDECERVSEAGDIGDRALPSTRFSQSVLHPLRAFNMSEENGVVPFAEEKILHPNSTLSTGAIVDSEVIKPETRIGLPKLLDYASCMVHLAVFGILGVLTRYSLQKLFGPAWARVTKASQILYLDLPFNMVGSFFMGWFGVVFKGDIFSVSEHLAIAITTGYLGSLTTFSGWNQKMLELSVSGHWLFAALGFVVGIQVRGIRVLYKRNFYKTSIGLFLVAFSIIFGIETAKGFRWLLNKLSMSCGARSDGFKINFKVDSNSHQLTIMIMFLVILGVLWGVFGALVRAEFRHGGSDAELWFACMVGPIGVWIRWFLARLNGRGLGKAGFLKWIPFGTLIANVFAASVMAALASVKKAVHTRDCDTVVTGTQFGLLGCLSTVSTFAAEFNAMRESNYPWRAYAYAIITLCVSFVLGILIYCVPVWTKGV</sequence>
<evidence type="ECO:0000256" key="2">
    <source>
        <dbReference type="ARBA" id="ARBA00022475"/>
    </source>
</evidence>
<keyword evidence="3 8" id="KW-0812">Transmembrane</keyword>
<feature type="transmembrane region" description="Helical" evidence="8">
    <location>
        <begin position="186"/>
        <end position="208"/>
    </location>
</feature>
<evidence type="ECO:0000256" key="6">
    <source>
        <dbReference type="ARBA" id="ARBA00035120"/>
    </source>
</evidence>
<feature type="transmembrane region" description="Helical" evidence="8">
    <location>
        <begin position="431"/>
        <end position="453"/>
    </location>
</feature>
<feature type="transmembrane region" description="Helical" evidence="8">
    <location>
        <begin position="330"/>
        <end position="351"/>
    </location>
</feature>
<dbReference type="EMBL" id="KF569680">
    <property type="protein sequence ID" value="AHA84289.1"/>
    <property type="molecule type" value="mRNA"/>
</dbReference>
<evidence type="ECO:0000256" key="1">
    <source>
        <dbReference type="ARBA" id="ARBA00004651"/>
    </source>
</evidence>
<evidence type="ECO:0000256" key="7">
    <source>
        <dbReference type="ARBA" id="ARBA00035585"/>
    </source>
</evidence>
<dbReference type="GO" id="GO:0016740">
    <property type="term" value="F:transferase activity"/>
    <property type="evidence" value="ECO:0007669"/>
    <property type="project" value="UniProtKB-KW"/>
</dbReference>
<evidence type="ECO:0000256" key="5">
    <source>
        <dbReference type="ARBA" id="ARBA00023136"/>
    </source>
</evidence>
<dbReference type="GO" id="GO:1903425">
    <property type="term" value="F:fluoride transmembrane transporter activity"/>
    <property type="evidence" value="ECO:0007669"/>
    <property type="project" value="TreeGrafter"/>
</dbReference>
<comment type="catalytic activity">
    <reaction evidence="7">
        <text>fluoride(in) = fluoride(out)</text>
        <dbReference type="Rhea" id="RHEA:76159"/>
        <dbReference type="ChEBI" id="CHEBI:17051"/>
    </reaction>
    <physiologicalReaction direction="left-to-right" evidence="7">
        <dbReference type="Rhea" id="RHEA:76160"/>
    </physiologicalReaction>
</comment>
<evidence type="ECO:0000256" key="3">
    <source>
        <dbReference type="ARBA" id="ARBA00022692"/>
    </source>
</evidence>
<protein>
    <submittedName>
        <fullName evidence="9">Cytokinin-O-glucosyltransferase</fullName>
    </submittedName>
</protein>
<name>V5N996_PHAVU</name>
<feature type="transmembrane region" description="Helical" evidence="8">
    <location>
        <begin position="250"/>
        <end position="267"/>
    </location>
</feature>
<dbReference type="InterPro" id="IPR003691">
    <property type="entry name" value="FluC"/>
</dbReference>
<feature type="transmembrane region" description="Helical" evidence="8">
    <location>
        <begin position="279"/>
        <end position="299"/>
    </location>
</feature>
<dbReference type="GO" id="GO:0005886">
    <property type="term" value="C:plasma membrane"/>
    <property type="evidence" value="ECO:0007669"/>
    <property type="project" value="UniProtKB-SubCell"/>
</dbReference>
<dbReference type="PANTHER" id="PTHR28259:SF19">
    <property type="entry name" value="CAMPHOR RESISTANCE CRCB-LIKE PROTEIN"/>
    <property type="match status" value="1"/>
</dbReference>
<proteinExistence type="evidence at transcript level"/>
<feature type="transmembrane region" description="Helical" evidence="8">
    <location>
        <begin position="220"/>
        <end position="238"/>
    </location>
</feature>
<dbReference type="PANTHER" id="PTHR28259">
    <property type="entry name" value="FLUORIDE EXPORT PROTEIN 1-RELATED"/>
    <property type="match status" value="1"/>
</dbReference>
<accession>V5N996</accession>
<dbReference type="AlphaFoldDB" id="V5N996"/>
<reference evidence="9" key="1">
    <citation type="submission" date="2013-08" db="EMBL/GenBank/DDBJ databases">
        <title>Phaseolus vulgaris (BAT93) Pods Tissue cDNA Library Construction and Random Isolation of cDNA Clones for Gene Discovery.</title>
        <authorList>
            <person name="Amelia K."/>
            <person name="Bhore S.J."/>
            <person name="Shah F.H."/>
        </authorList>
    </citation>
    <scope>NUCLEOTIDE SEQUENCE</scope>
    <source>
        <tissue evidence="9">Pod</tissue>
    </source>
</reference>
<dbReference type="Pfam" id="PF02537">
    <property type="entry name" value="CRCB"/>
    <property type="match status" value="2"/>
</dbReference>